<dbReference type="WBParaSite" id="ACRNAN_Path_990.g3807.t1">
    <property type="protein sequence ID" value="ACRNAN_Path_990.g3807.t1"/>
    <property type="gene ID" value="ACRNAN_Path_990.g3807"/>
</dbReference>
<feature type="transmembrane region" description="Helical" evidence="1">
    <location>
        <begin position="6"/>
        <end position="25"/>
    </location>
</feature>
<keyword evidence="2" id="KW-1185">Reference proteome</keyword>
<reference evidence="3" key="1">
    <citation type="submission" date="2022-11" db="UniProtKB">
        <authorList>
            <consortium name="WormBaseParasite"/>
        </authorList>
    </citation>
    <scope>IDENTIFICATION</scope>
</reference>
<organism evidence="2 3">
    <name type="scientific">Acrobeloides nanus</name>
    <dbReference type="NCBI Taxonomy" id="290746"/>
    <lineage>
        <taxon>Eukaryota</taxon>
        <taxon>Metazoa</taxon>
        <taxon>Ecdysozoa</taxon>
        <taxon>Nematoda</taxon>
        <taxon>Chromadorea</taxon>
        <taxon>Rhabditida</taxon>
        <taxon>Tylenchina</taxon>
        <taxon>Cephalobomorpha</taxon>
        <taxon>Cephaloboidea</taxon>
        <taxon>Cephalobidae</taxon>
        <taxon>Acrobeloides</taxon>
    </lineage>
</organism>
<dbReference type="Proteomes" id="UP000887540">
    <property type="component" value="Unplaced"/>
</dbReference>
<keyword evidence="1" id="KW-0812">Transmembrane</keyword>
<evidence type="ECO:0000313" key="2">
    <source>
        <dbReference type="Proteomes" id="UP000887540"/>
    </source>
</evidence>
<keyword evidence="1" id="KW-0472">Membrane</keyword>
<name>A0A914CEA6_9BILA</name>
<accession>A0A914CEA6</accession>
<proteinExistence type="predicted"/>
<feature type="transmembrane region" description="Helical" evidence="1">
    <location>
        <begin position="45"/>
        <end position="70"/>
    </location>
</feature>
<protein>
    <submittedName>
        <fullName evidence="3">ATP synthase F0 subunit 6</fullName>
    </submittedName>
</protein>
<dbReference type="AlphaFoldDB" id="A0A914CEA6"/>
<sequence length="102" mass="11571">MLSLYLAFKIIGLVVWRIPLGIILIGNGLIINRLSIPIGLQVSQFIPLLSIALFKFLQMVNVFVLHLGYIPQHLVVKNASDLIRLQLVGQMHYLFVKNMAEF</sequence>
<keyword evidence="1" id="KW-1133">Transmembrane helix</keyword>
<evidence type="ECO:0000313" key="3">
    <source>
        <dbReference type="WBParaSite" id="ACRNAN_Path_990.g3807.t1"/>
    </source>
</evidence>
<evidence type="ECO:0000256" key="1">
    <source>
        <dbReference type="SAM" id="Phobius"/>
    </source>
</evidence>